<feature type="region of interest" description="Disordered" evidence="1">
    <location>
        <begin position="208"/>
        <end position="250"/>
    </location>
</feature>
<protein>
    <submittedName>
        <fullName evidence="4">Uncharacterized protein LOC127749168</fullName>
    </submittedName>
</protein>
<name>A0A9C6U6W4_FRAOC</name>
<evidence type="ECO:0000313" key="3">
    <source>
        <dbReference type="Proteomes" id="UP000504606"/>
    </source>
</evidence>
<proteinExistence type="predicted"/>
<dbReference type="KEGG" id="foc:127749168"/>
<evidence type="ECO:0000313" key="4">
    <source>
        <dbReference type="RefSeq" id="XP_052122249.1"/>
    </source>
</evidence>
<keyword evidence="3" id="KW-1185">Reference proteome</keyword>
<feature type="compositionally biased region" description="Pro residues" evidence="1">
    <location>
        <begin position="213"/>
        <end position="224"/>
    </location>
</feature>
<dbReference type="AlphaFoldDB" id="A0A9C6U6W4"/>
<organism evidence="3 4">
    <name type="scientific">Frankliniella occidentalis</name>
    <name type="common">Western flower thrips</name>
    <name type="synonym">Euthrips occidentalis</name>
    <dbReference type="NCBI Taxonomy" id="133901"/>
    <lineage>
        <taxon>Eukaryota</taxon>
        <taxon>Metazoa</taxon>
        <taxon>Ecdysozoa</taxon>
        <taxon>Arthropoda</taxon>
        <taxon>Hexapoda</taxon>
        <taxon>Insecta</taxon>
        <taxon>Pterygota</taxon>
        <taxon>Neoptera</taxon>
        <taxon>Paraneoptera</taxon>
        <taxon>Thysanoptera</taxon>
        <taxon>Terebrantia</taxon>
        <taxon>Thripoidea</taxon>
        <taxon>Thripidae</taxon>
        <taxon>Frankliniella</taxon>
    </lineage>
</organism>
<dbReference type="RefSeq" id="XP_052122249.1">
    <property type="nucleotide sequence ID" value="XM_052266289.1"/>
</dbReference>
<keyword evidence="2" id="KW-0812">Transmembrane</keyword>
<accession>A0A9C6U6W4</accession>
<dbReference type="GeneID" id="127749168"/>
<keyword evidence="2" id="KW-0472">Membrane</keyword>
<dbReference type="Proteomes" id="UP000504606">
    <property type="component" value="Unplaced"/>
</dbReference>
<keyword evidence="2" id="KW-1133">Transmembrane helix</keyword>
<evidence type="ECO:0000256" key="2">
    <source>
        <dbReference type="SAM" id="Phobius"/>
    </source>
</evidence>
<gene>
    <name evidence="4" type="primary">LOC127749168</name>
</gene>
<feature type="compositionally biased region" description="Pro residues" evidence="1">
    <location>
        <begin position="51"/>
        <end position="62"/>
    </location>
</feature>
<feature type="region of interest" description="Disordered" evidence="1">
    <location>
        <begin position="46"/>
        <end position="103"/>
    </location>
</feature>
<reference evidence="4" key="1">
    <citation type="submission" date="2025-08" db="UniProtKB">
        <authorList>
            <consortium name="RefSeq"/>
        </authorList>
    </citation>
    <scope>IDENTIFICATION</scope>
    <source>
        <tissue evidence="4">Whole organism</tissue>
    </source>
</reference>
<evidence type="ECO:0000256" key="1">
    <source>
        <dbReference type="SAM" id="MobiDB-lite"/>
    </source>
</evidence>
<feature type="compositionally biased region" description="Low complexity" evidence="1">
    <location>
        <begin position="68"/>
        <end position="103"/>
    </location>
</feature>
<sequence>MPSACSGVLSWARTATRGAARRRAPDVAVVGADDDALAVVAVRYLGERPSPHPGRPRLPTPPHASETSSAPPAALQLPLAAASPDAQSTTSLEGAEGSSEYSGSFREDDIYAELPDDVGPPAQPSHRPSSVVILIKEVDCGASSCSTSGESPPRPPRRVRFTTTACCWAGVAPFRGSRCEVLTTLLLFMSLAVIVVCFACAADSAQQQHRFPPHPPGPPPGPPPVDEDPMFPVDEGPMFPLLPPRRCHPH</sequence>
<feature type="transmembrane region" description="Helical" evidence="2">
    <location>
        <begin position="181"/>
        <end position="202"/>
    </location>
</feature>